<accession>A0A371HX56</accession>
<dbReference type="Proteomes" id="UP000257109">
    <property type="component" value="Unassembled WGS sequence"/>
</dbReference>
<proteinExistence type="predicted"/>
<keyword evidence="2" id="KW-1185">Reference proteome</keyword>
<dbReference type="AlphaFoldDB" id="A0A371HX56"/>
<dbReference type="EMBL" id="QJKJ01001481">
    <property type="protein sequence ID" value="RDY07379.1"/>
    <property type="molecule type" value="Genomic_DNA"/>
</dbReference>
<feature type="non-terminal residue" evidence="1">
    <location>
        <position position="1"/>
    </location>
</feature>
<gene>
    <name evidence="1" type="ORF">CR513_08525</name>
</gene>
<evidence type="ECO:0000313" key="1">
    <source>
        <dbReference type="EMBL" id="RDY07379.1"/>
    </source>
</evidence>
<organism evidence="1 2">
    <name type="scientific">Mucuna pruriens</name>
    <name type="common">Velvet bean</name>
    <name type="synonym">Dolichos pruriens</name>
    <dbReference type="NCBI Taxonomy" id="157652"/>
    <lineage>
        <taxon>Eukaryota</taxon>
        <taxon>Viridiplantae</taxon>
        <taxon>Streptophyta</taxon>
        <taxon>Embryophyta</taxon>
        <taxon>Tracheophyta</taxon>
        <taxon>Spermatophyta</taxon>
        <taxon>Magnoliopsida</taxon>
        <taxon>eudicotyledons</taxon>
        <taxon>Gunneridae</taxon>
        <taxon>Pentapetalae</taxon>
        <taxon>rosids</taxon>
        <taxon>fabids</taxon>
        <taxon>Fabales</taxon>
        <taxon>Fabaceae</taxon>
        <taxon>Papilionoideae</taxon>
        <taxon>50 kb inversion clade</taxon>
        <taxon>NPAAA clade</taxon>
        <taxon>indigoferoid/millettioid clade</taxon>
        <taxon>Phaseoleae</taxon>
        <taxon>Mucuna</taxon>
    </lineage>
</organism>
<reference evidence="1" key="1">
    <citation type="submission" date="2018-05" db="EMBL/GenBank/DDBJ databases">
        <title>Draft genome of Mucuna pruriens seed.</title>
        <authorList>
            <person name="Nnadi N.E."/>
            <person name="Vos R."/>
            <person name="Hasami M.H."/>
            <person name="Devisetty U.K."/>
            <person name="Aguiy J.C."/>
        </authorList>
    </citation>
    <scope>NUCLEOTIDE SEQUENCE [LARGE SCALE GENOMIC DNA]</scope>
    <source>
        <strain evidence="1">JCA_2017</strain>
    </source>
</reference>
<comment type="caution">
    <text evidence="1">The sequence shown here is derived from an EMBL/GenBank/DDBJ whole genome shotgun (WGS) entry which is preliminary data.</text>
</comment>
<name>A0A371HX56_MUCPR</name>
<protein>
    <submittedName>
        <fullName evidence="1">Uncharacterized protein</fullName>
    </submittedName>
</protein>
<evidence type="ECO:0000313" key="2">
    <source>
        <dbReference type="Proteomes" id="UP000257109"/>
    </source>
</evidence>
<sequence length="135" mass="16142">MHFPLGFSTIDKTKVCKLKKTLTSSLVLVFQTCTNFEEVWEHLNTSWGLRFFVDQNKFFFFSKYILDIIFETSLLGAKRTLPPMKENHHFVMVKGTIMKNPKQYHRLVGRLNICNVHKKTIRRQLYEWCIILREN</sequence>